<keyword evidence="4" id="KW-0812">Transmembrane</keyword>
<keyword evidence="4" id="KW-1133">Transmembrane helix</keyword>
<protein>
    <recommendedName>
        <fullName evidence="1">diguanylate cyclase</fullName>
        <ecNumber evidence="1">2.7.7.65</ecNumber>
    </recommendedName>
</protein>
<dbReference type="InterPro" id="IPR000160">
    <property type="entry name" value="GGDEF_dom"/>
</dbReference>
<name>A0AAJ1BF12_9GAMM</name>
<dbReference type="Proteomes" id="UP001297581">
    <property type="component" value="Unassembled WGS sequence"/>
</dbReference>
<dbReference type="Gene3D" id="3.30.70.270">
    <property type="match status" value="1"/>
</dbReference>
<dbReference type="GO" id="GO:0043709">
    <property type="term" value="P:cell adhesion involved in single-species biofilm formation"/>
    <property type="evidence" value="ECO:0007669"/>
    <property type="project" value="TreeGrafter"/>
</dbReference>
<dbReference type="EC" id="2.7.7.65" evidence="1"/>
<evidence type="ECO:0000313" key="7">
    <source>
        <dbReference type="Proteomes" id="UP001297581"/>
    </source>
</evidence>
<comment type="caution">
    <text evidence="6">The sequence shown here is derived from an EMBL/GenBank/DDBJ whole genome shotgun (WGS) entry which is preliminary data.</text>
</comment>
<evidence type="ECO:0000256" key="1">
    <source>
        <dbReference type="ARBA" id="ARBA00012528"/>
    </source>
</evidence>
<dbReference type="InterPro" id="IPR043128">
    <property type="entry name" value="Rev_trsase/Diguanyl_cyclase"/>
</dbReference>
<dbReference type="GO" id="GO:1902201">
    <property type="term" value="P:negative regulation of bacterial-type flagellum-dependent cell motility"/>
    <property type="evidence" value="ECO:0007669"/>
    <property type="project" value="TreeGrafter"/>
</dbReference>
<dbReference type="Pfam" id="PF00990">
    <property type="entry name" value="GGDEF"/>
    <property type="match status" value="1"/>
</dbReference>
<dbReference type="PROSITE" id="PS50887">
    <property type="entry name" value="GGDEF"/>
    <property type="match status" value="1"/>
</dbReference>
<accession>A0AAJ1BF12</accession>
<keyword evidence="7" id="KW-1185">Reference proteome</keyword>
<evidence type="ECO:0000256" key="3">
    <source>
        <dbReference type="SAM" id="Coils"/>
    </source>
</evidence>
<dbReference type="InterPro" id="IPR029787">
    <property type="entry name" value="Nucleotide_cyclase"/>
</dbReference>
<dbReference type="RefSeq" id="WP_240590074.1">
    <property type="nucleotide sequence ID" value="NZ_JAKUDL010000001.1"/>
</dbReference>
<dbReference type="EMBL" id="JAKUDL010000001">
    <property type="protein sequence ID" value="MCH4293574.1"/>
    <property type="molecule type" value="Genomic_DNA"/>
</dbReference>
<evidence type="ECO:0000313" key="6">
    <source>
        <dbReference type="EMBL" id="MCH4293574.1"/>
    </source>
</evidence>
<dbReference type="SUPFAM" id="SSF55073">
    <property type="entry name" value="Nucleotide cyclase"/>
    <property type="match status" value="1"/>
</dbReference>
<proteinExistence type="predicted"/>
<dbReference type="GO" id="GO:0005886">
    <property type="term" value="C:plasma membrane"/>
    <property type="evidence" value="ECO:0007669"/>
    <property type="project" value="TreeGrafter"/>
</dbReference>
<comment type="catalytic activity">
    <reaction evidence="2">
        <text>2 GTP = 3',3'-c-di-GMP + 2 diphosphate</text>
        <dbReference type="Rhea" id="RHEA:24898"/>
        <dbReference type="ChEBI" id="CHEBI:33019"/>
        <dbReference type="ChEBI" id="CHEBI:37565"/>
        <dbReference type="ChEBI" id="CHEBI:58805"/>
        <dbReference type="EC" id="2.7.7.65"/>
    </reaction>
</comment>
<evidence type="ECO:0000259" key="5">
    <source>
        <dbReference type="PROSITE" id="PS50887"/>
    </source>
</evidence>
<evidence type="ECO:0000256" key="4">
    <source>
        <dbReference type="SAM" id="Phobius"/>
    </source>
</evidence>
<feature type="transmembrane region" description="Helical" evidence="4">
    <location>
        <begin position="23"/>
        <end position="45"/>
    </location>
</feature>
<organism evidence="6 7">
    <name type="scientific">Shewanella zhuhaiensis</name>
    <dbReference type="NCBI Taxonomy" id="2919576"/>
    <lineage>
        <taxon>Bacteria</taxon>
        <taxon>Pseudomonadati</taxon>
        <taxon>Pseudomonadota</taxon>
        <taxon>Gammaproteobacteria</taxon>
        <taxon>Alteromonadales</taxon>
        <taxon>Shewanellaceae</taxon>
        <taxon>Shewanella</taxon>
    </lineage>
</organism>
<gene>
    <name evidence="6" type="ORF">MJ923_04555</name>
</gene>
<dbReference type="NCBIfam" id="TIGR00254">
    <property type="entry name" value="GGDEF"/>
    <property type="match status" value="1"/>
</dbReference>
<dbReference type="GO" id="GO:0052621">
    <property type="term" value="F:diguanylate cyclase activity"/>
    <property type="evidence" value="ECO:0007669"/>
    <property type="project" value="UniProtKB-EC"/>
</dbReference>
<dbReference type="InterPro" id="IPR050469">
    <property type="entry name" value="Diguanylate_Cyclase"/>
</dbReference>
<dbReference type="PANTHER" id="PTHR45138:SF9">
    <property type="entry name" value="DIGUANYLATE CYCLASE DGCM-RELATED"/>
    <property type="match status" value="1"/>
</dbReference>
<keyword evidence="4" id="KW-0472">Membrane</keyword>
<keyword evidence="3" id="KW-0175">Coiled coil</keyword>
<feature type="coiled-coil region" evidence="3">
    <location>
        <begin position="228"/>
        <end position="255"/>
    </location>
</feature>
<reference evidence="6 7" key="1">
    <citation type="submission" date="2022-02" db="EMBL/GenBank/DDBJ databases">
        <title>The genome sequence of Shewanella sp. 3B26.</title>
        <authorList>
            <person name="Du J."/>
        </authorList>
    </citation>
    <scope>NUCLEOTIDE SEQUENCE [LARGE SCALE GENOMIC DNA]</scope>
    <source>
        <strain evidence="6 7">3B26</strain>
    </source>
</reference>
<feature type="domain" description="GGDEF" evidence="5">
    <location>
        <begin position="286"/>
        <end position="423"/>
    </location>
</feature>
<sequence length="437" mass="49154">MNKDAQVSTLSKLRPLPAMKRRLWQSFLCIALLGIATGLMALGAINQQAQEFSTNQQSQLEFQQLSRDSLLQQLGFENLARDWNTLPPNSRVKLIDEMQKRQTTLLGNLLEQQIVERDMAIRVKQGLDSLQPDKDRVPVLRGLAELSRDLAIRISSLHVAQSQKILAEVEKRRWQLNMTVMFLSLFFILLTQYLAWSLLGRHFIRPLLDVSRQLQVISSHGNEPAPPIPQVNQELRDMSDNLRHIQRQLSGQKRNPDVDPTTGLASRSALNQHLQQEWLRGLRREEPVSMLLLSPDPICLQNGHELAEVPEASLQQLVAIATQHTSRVQDFLARFEGNKLAIVLSCTDLEQAIKLAHQLCHRVNQARIATPLLASQPWLTVSVGVANQVPRRPHSWDCLPLEAEEALLQARAQGGNQATVAPCMLPDATWLQAAGNS</sequence>
<dbReference type="PANTHER" id="PTHR45138">
    <property type="entry name" value="REGULATORY COMPONENTS OF SENSORY TRANSDUCTION SYSTEM"/>
    <property type="match status" value="1"/>
</dbReference>
<dbReference type="AlphaFoldDB" id="A0AAJ1BF12"/>
<feature type="transmembrane region" description="Helical" evidence="4">
    <location>
        <begin position="180"/>
        <end position="199"/>
    </location>
</feature>
<dbReference type="SMART" id="SM00267">
    <property type="entry name" value="GGDEF"/>
    <property type="match status" value="1"/>
</dbReference>
<dbReference type="CDD" id="cd01949">
    <property type="entry name" value="GGDEF"/>
    <property type="match status" value="1"/>
</dbReference>
<evidence type="ECO:0000256" key="2">
    <source>
        <dbReference type="ARBA" id="ARBA00034247"/>
    </source>
</evidence>